<proteinExistence type="predicted"/>
<comment type="caution">
    <text evidence="2">The sequence shown here is derived from an EMBL/GenBank/DDBJ whole genome shotgun (WGS) entry which is preliminary data.</text>
</comment>
<evidence type="ECO:0000256" key="1">
    <source>
        <dbReference type="SAM" id="MobiDB-lite"/>
    </source>
</evidence>
<accession>A0A0F9KGI3</accession>
<dbReference type="AlphaFoldDB" id="A0A0F9KGI3"/>
<dbReference type="EMBL" id="LAZR01008049">
    <property type="protein sequence ID" value="KKM81264.1"/>
    <property type="molecule type" value="Genomic_DNA"/>
</dbReference>
<organism evidence="2">
    <name type="scientific">marine sediment metagenome</name>
    <dbReference type="NCBI Taxonomy" id="412755"/>
    <lineage>
        <taxon>unclassified sequences</taxon>
        <taxon>metagenomes</taxon>
        <taxon>ecological metagenomes</taxon>
    </lineage>
</organism>
<gene>
    <name evidence="2" type="ORF">LCGC14_1331570</name>
</gene>
<feature type="compositionally biased region" description="Basic and acidic residues" evidence="1">
    <location>
        <begin position="83"/>
        <end position="92"/>
    </location>
</feature>
<feature type="region of interest" description="Disordered" evidence="1">
    <location>
        <begin position="51"/>
        <end position="99"/>
    </location>
</feature>
<evidence type="ECO:0000313" key="2">
    <source>
        <dbReference type="EMBL" id="KKM81264.1"/>
    </source>
</evidence>
<sequence>MKILFECDTPGCLNMIQIEVSVGFPGIFKEVPCTNCNTIFFVRGEVLREMPPESPADSVVVWEQESEEDSPGTVPSGCQKLAGQDKEEEKPSSVDSVEE</sequence>
<name>A0A0F9KGI3_9ZZZZ</name>
<protein>
    <submittedName>
        <fullName evidence="2">Uncharacterized protein</fullName>
    </submittedName>
</protein>
<reference evidence="2" key="1">
    <citation type="journal article" date="2015" name="Nature">
        <title>Complex archaea that bridge the gap between prokaryotes and eukaryotes.</title>
        <authorList>
            <person name="Spang A."/>
            <person name="Saw J.H."/>
            <person name="Jorgensen S.L."/>
            <person name="Zaremba-Niedzwiedzka K."/>
            <person name="Martijn J."/>
            <person name="Lind A.E."/>
            <person name="van Eijk R."/>
            <person name="Schleper C."/>
            <person name="Guy L."/>
            <person name="Ettema T.J."/>
        </authorList>
    </citation>
    <scope>NUCLEOTIDE SEQUENCE</scope>
</reference>